<keyword evidence="2" id="KW-1185">Reference proteome</keyword>
<name>A0A2S9XD40_9BACT</name>
<accession>A0A2S9XD40</accession>
<reference evidence="1 2" key="1">
    <citation type="submission" date="2018-03" db="EMBL/GenBank/DDBJ databases">
        <title>Draft Genome Sequences of the Obligatory Marine Myxobacteria Enhygromyxa salina SWB005.</title>
        <authorList>
            <person name="Poehlein A."/>
            <person name="Moghaddam J.A."/>
            <person name="Harms H."/>
            <person name="Alanjari M."/>
            <person name="Koenig G.M."/>
            <person name="Daniel R."/>
            <person name="Schaeberle T.F."/>
        </authorList>
    </citation>
    <scope>NUCLEOTIDE SEQUENCE [LARGE SCALE GENOMIC DNA]</scope>
    <source>
        <strain evidence="1 2">SWB005</strain>
    </source>
</reference>
<evidence type="ECO:0000313" key="2">
    <source>
        <dbReference type="Proteomes" id="UP000237968"/>
    </source>
</evidence>
<protein>
    <submittedName>
        <fullName evidence="1">Uncharacterized protein</fullName>
    </submittedName>
</protein>
<proteinExistence type="predicted"/>
<dbReference type="Proteomes" id="UP000237968">
    <property type="component" value="Unassembled WGS sequence"/>
</dbReference>
<evidence type="ECO:0000313" key="1">
    <source>
        <dbReference type="EMBL" id="PRP90773.1"/>
    </source>
</evidence>
<dbReference type="OrthoDB" id="1736849at2"/>
<organism evidence="1 2">
    <name type="scientific">Enhygromyxa salina</name>
    <dbReference type="NCBI Taxonomy" id="215803"/>
    <lineage>
        <taxon>Bacteria</taxon>
        <taxon>Pseudomonadati</taxon>
        <taxon>Myxococcota</taxon>
        <taxon>Polyangia</taxon>
        <taxon>Nannocystales</taxon>
        <taxon>Nannocystaceae</taxon>
        <taxon>Enhygromyxa</taxon>
    </lineage>
</organism>
<sequence length="477" mass="51336">MPYTQVQFIAYQIDTSPANVKWNVNDVMVQGTYPGLASNQLDVQARCELMLRAMQTARDNLLPSSPPEAPGTTLKVLLAPEFFFRGSQGAYPMEDVQLAIEILQRTVSDDQWSDWVFGFGSILGVSAPAVGSPPTIDPNAVKEVYNFTLIQKGGVASQGHTGARVVMKELKSGIDFIAQNANPGGLLIGDVEHTVAGAKGPGNEQQRVNYDGAGIFDLDGITWGVEICLDHLGSVKRLQKSPQLPGENQVQIQLVPSGGMSIQDASIIAAPGGYVFNCDGMNGGRSRLDQVGTPPTIPPLSTHPVDNAPITLNEVSPVQDVAVTQLFKGNAGRIVTYPVKALPPASKVQGSIVTLDWALGADYRIKFDLVYDENGDYKTLLCQPSSTKTSFSLYNYFLPLVLTTYSKEMLAVKALNDKRSPPAPTDPDVKIKIDVTGAANGFDHGVLCHIDLPDFDFQGVAFLFNDTVAKPAPKTSW</sequence>
<dbReference type="RefSeq" id="WP_106395383.1">
    <property type="nucleotide sequence ID" value="NZ_PVNK01000269.1"/>
</dbReference>
<dbReference type="AlphaFoldDB" id="A0A2S9XD40"/>
<gene>
    <name evidence="1" type="ORF">ENSA5_62070</name>
</gene>
<comment type="caution">
    <text evidence="1">The sequence shown here is derived from an EMBL/GenBank/DDBJ whole genome shotgun (WGS) entry which is preliminary data.</text>
</comment>
<dbReference type="EMBL" id="PVNK01000269">
    <property type="protein sequence ID" value="PRP90773.1"/>
    <property type="molecule type" value="Genomic_DNA"/>
</dbReference>